<keyword evidence="8" id="KW-1185">Reference proteome</keyword>
<keyword evidence="5" id="KW-0732">Signal</keyword>
<dbReference type="InterPro" id="IPR017853">
    <property type="entry name" value="GH"/>
</dbReference>
<dbReference type="GO" id="GO:0005975">
    <property type="term" value="P:carbohydrate metabolic process"/>
    <property type="evidence" value="ECO:0007669"/>
    <property type="project" value="InterPro"/>
</dbReference>
<evidence type="ECO:0008006" key="9">
    <source>
        <dbReference type="Google" id="ProtNLM"/>
    </source>
</evidence>
<dbReference type="Proteomes" id="UP000006727">
    <property type="component" value="Chromosome 23"/>
</dbReference>
<keyword evidence="3" id="KW-0326">Glycosidase</keyword>
<evidence type="ECO:0000313" key="7">
    <source>
        <dbReference type="EnsemblPlants" id="Pp3c23_11710V3.1"/>
    </source>
</evidence>
<reference evidence="6 8" key="1">
    <citation type="journal article" date="2008" name="Science">
        <title>The Physcomitrella genome reveals evolutionary insights into the conquest of land by plants.</title>
        <authorList>
            <person name="Rensing S."/>
            <person name="Lang D."/>
            <person name="Zimmer A."/>
            <person name="Terry A."/>
            <person name="Salamov A."/>
            <person name="Shapiro H."/>
            <person name="Nishiyama T."/>
            <person name="Perroud P.-F."/>
            <person name="Lindquist E."/>
            <person name="Kamisugi Y."/>
            <person name="Tanahashi T."/>
            <person name="Sakakibara K."/>
            <person name="Fujita T."/>
            <person name="Oishi K."/>
            <person name="Shin-I T."/>
            <person name="Kuroki Y."/>
            <person name="Toyoda A."/>
            <person name="Suzuki Y."/>
            <person name="Hashimoto A."/>
            <person name="Yamaguchi K."/>
            <person name="Sugano A."/>
            <person name="Kohara Y."/>
            <person name="Fujiyama A."/>
            <person name="Anterola A."/>
            <person name="Aoki S."/>
            <person name="Ashton N."/>
            <person name="Barbazuk W.B."/>
            <person name="Barker E."/>
            <person name="Bennetzen J."/>
            <person name="Bezanilla M."/>
            <person name="Blankenship R."/>
            <person name="Cho S.H."/>
            <person name="Dutcher S."/>
            <person name="Estelle M."/>
            <person name="Fawcett J.A."/>
            <person name="Gundlach H."/>
            <person name="Hanada K."/>
            <person name="Heyl A."/>
            <person name="Hicks K.A."/>
            <person name="Hugh J."/>
            <person name="Lohr M."/>
            <person name="Mayer K."/>
            <person name="Melkozernov A."/>
            <person name="Murata T."/>
            <person name="Nelson D."/>
            <person name="Pils B."/>
            <person name="Prigge M."/>
            <person name="Reiss B."/>
            <person name="Renner T."/>
            <person name="Rombauts S."/>
            <person name="Rushton P."/>
            <person name="Sanderfoot A."/>
            <person name="Schween G."/>
            <person name="Shiu S.-H."/>
            <person name="Stueber K."/>
            <person name="Theodoulou F.L."/>
            <person name="Tu H."/>
            <person name="Van de Peer Y."/>
            <person name="Verrier P.J."/>
            <person name="Waters E."/>
            <person name="Wood A."/>
            <person name="Yang L."/>
            <person name="Cove D."/>
            <person name="Cuming A."/>
            <person name="Hasebe M."/>
            <person name="Lucas S."/>
            <person name="Mishler D.B."/>
            <person name="Reski R."/>
            <person name="Grigoriev I."/>
            <person name="Quatrano R.S."/>
            <person name="Boore J.L."/>
        </authorList>
    </citation>
    <scope>NUCLEOTIDE SEQUENCE [LARGE SCALE GENOMIC DNA]</scope>
    <source>
        <strain evidence="7 8">cv. Gransden 2004</strain>
    </source>
</reference>
<dbReference type="GeneID" id="112275777"/>
<comment type="similarity">
    <text evidence="1 4">Belongs to the glycosyl hydrolase 1 family.</text>
</comment>
<reference evidence="6 8" key="2">
    <citation type="journal article" date="2018" name="Plant J.">
        <title>The Physcomitrella patens chromosome-scale assembly reveals moss genome structure and evolution.</title>
        <authorList>
            <person name="Lang D."/>
            <person name="Ullrich K.K."/>
            <person name="Murat F."/>
            <person name="Fuchs J."/>
            <person name="Jenkins J."/>
            <person name="Haas F.B."/>
            <person name="Piednoel M."/>
            <person name="Gundlach H."/>
            <person name="Van Bel M."/>
            <person name="Meyberg R."/>
            <person name="Vives C."/>
            <person name="Morata J."/>
            <person name="Symeonidi A."/>
            <person name="Hiss M."/>
            <person name="Muchero W."/>
            <person name="Kamisugi Y."/>
            <person name="Saleh O."/>
            <person name="Blanc G."/>
            <person name="Decker E.L."/>
            <person name="van Gessel N."/>
            <person name="Grimwood J."/>
            <person name="Hayes R.D."/>
            <person name="Graham S.W."/>
            <person name="Gunter L.E."/>
            <person name="McDaniel S.F."/>
            <person name="Hoernstein S.N.W."/>
            <person name="Larsson A."/>
            <person name="Li F.W."/>
            <person name="Perroud P.F."/>
            <person name="Phillips J."/>
            <person name="Ranjan P."/>
            <person name="Rokshar D.S."/>
            <person name="Rothfels C.J."/>
            <person name="Schneider L."/>
            <person name="Shu S."/>
            <person name="Stevenson D.W."/>
            <person name="Thummler F."/>
            <person name="Tillich M."/>
            <person name="Villarreal Aguilar J.C."/>
            <person name="Widiez T."/>
            <person name="Wong G.K."/>
            <person name="Wymore A."/>
            <person name="Zhang Y."/>
            <person name="Zimmer A.D."/>
            <person name="Quatrano R.S."/>
            <person name="Mayer K.F.X."/>
            <person name="Goodstein D."/>
            <person name="Casacuberta J.M."/>
            <person name="Vandepoele K."/>
            <person name="Reski R."/>
            <person name="Cuming A.C."/>
            <person name="Tuskan G.A."/>
            <person name="Maumus F."/>
            <person name="Salse J."/>
            <person name="Schmutz J."/>
            <person name="Rensing S.A."/>
        </authorList>
    </citation>
    <scope>NUCLEOTIDE SEQUENCE [LARGE SCALE GENOMIC DNA]</scope>
    <source>
        <strain evidence="7 8">cv. Gransden 2004</strain>
    </source>
</reference>
<accession>A0A2K1IJ12</accession>
<dbReference type="Gramene" id="Pp3c23_11710V3.1">
    <property type="protein sequence ID" value="Pp3c23_11710V3.1"/>
    <property type="gene ID" value="Pp3c23_11710"/>
</dbReference>
<dbReference type="GO" id="GO:0008422">
    <property type="term" value="F:beta-glucosidase activity"/>
    <property type="evidence" value="ECO:0000318"/>
    <property type="project" value="GO_Central"/>
</dbReference>
<feature type="chain" id="PRO_5043157946" description="Beta-glucosidase" evidence="5">
    <location>
        <begin position="24"/>
        <end position="497"/>
    </location>
</feature>
<dbReference type="SUPFAM" id="SSF51445">
    <property type="entry name" value="(Trans)glycosidases"/>
    <property type="match status" value="1"/>
</dbReference>
<evidence type="ECO:0000256" key="4">
    <source>
        <dbReference type="RuleBase" id="RU003690"/>
    </source>
</evidence>
<sequence>MLARALLLLLLLVLVWQSKYVLGAQNQTPQDVTRSSFPKGFVFGAASAAYQYEGAASEGGRGPSIWDTFAHNSGKIKGNATGDVAVDQYHRFQEDMWLLKDLNMDAYRFSISWSRIFPSGVGEVNWKGVQYYDRLIDFLTKHDIEPWVTLYHWDMPQALEDSIGGWLSLDIVNMFEQYARFCFQRWGTKVKHWITLNEIHSFAVDGYRIGSKAPGRCSPPLGECPTGNSTTEPYIVGHHALLSHAQVVNLYKKEFQEEQKGVIGITLDSLWFEPLDSNSSLDKQASKTALEGFLGWFMDPIFFGDYPASMKITLGSVLPNFTLEQKSLLKGSQDFIGINQYTSNYATYNTTNGELIRTPYKDGVPIGDQTASYWLFVVPSGMQKLMGWIRERYNNPIIYITENGRTEKNKDGCMTLKDQLKDPERIQYYHDYLQNLLWALRNGSDIRGYFAWSLMDNYEWADGYTVRFGIYYVDYKNNLARYPKDSAFWFQHILKKD</sequence>
<protein>
    <recommendedName>
        <fullName evidence="9">Beta-glucosidase</fullName>
    </recommendedName>
</protein>
<dbReference type="InterPro" id="IPR001360">
    <property type="entry name" value="Glyco_hydro_1"/>
</dbReference>
<organism evidence="6">
    <name type="scientific">Physcomitrium patens</name>
    <name type="common">Spreading-leaved earth moss</name>
    <name type="synonym">Physcomitrella patens</name>
    <dbReference type="NCBI Taxonomy" id="3218"/>
    <lineage>
        <taxon>Eukaryota</taxon>
        <taxon>Viridiplantae</taxon>
        <taxon>Streptophyta</taxon>
        <taxon>Embryophyta</taxon>
        <taxon>Bryophyta</taxon>
        <taxon>Bryophytina</taxon>
        <taxon>Bryopsida</taxon>
        <taxon>Funariidae</taxon>
        <taxon>Funariales</taxon>
        <taxon>Funariaceae</taxon>
        <taxon>Physcomitrium</taxon>
    </lineage>
</organism>
<dbReference type="EMBL" id="ABEU02000023">
    <property type="protein sequence ID" value="PNR29259.1"/>
    <property type="molecule type" value="Genomic_DNA"/>
</dbReference>
<dbReference type="EnsemblPlants" id="Pp3c23_11710V3.2">
    <property type="protein sequence ID" value="Pp3c23_11710V3.2"/>
    <property type="gene ID" value="Pp3c23_11710"/>
</dbReference>
<dbReference type="PaxDb" id="3218-PP1S137_79V6.1"/>
<dbReference type="Pfam" id="PF00232">
    <property type="entry name" value="Glyco_hydro_1"/>
    <property type="match status" value="1"/>
</dbReference>
<feature type="signal peptide" evidence="5">
    <location>
        <begin position="1"/>
        <end position="23"/>
    </location>
</feature>
<dbReference type="PANTHER" id="PTHR10353">
    <property type="entry name" value="GLYCOSYL HYDROLASE"/>
    <property type="match status" value="1"/>
</dbReference>
<dbReference type="FunCoup" id="A0A2K1IJ12">
    <property type="interactions" value="487"/>
</dbReference>
<evidence type="ECO:0000256" key="5">
    <source>
        <dbReference type="SAM" id="SignalP"/>
    </source>
</evidence>
<evidence type="ECO:0000256" key="3">
    <source>
        <dbReference type="ARBA" id="ARBA00023295"/>
    </source>
</evidence>
<dbReference type="PROSITE" id="PS00653">
    <property type="entry name" value="GLYCOSYL_HYDROL_F1_2"/>
    <property type="match status" value="1"/>
</dbReference>
<dbReference type="KEGG" id="ppp:112275777"/>
<proteinExistence type="inferred from homology"/>
<evidence type="ECO:0000256" key="1">
    <source>
        <dbReference type="ARBA" id="ARBA00010838"/>
    </source>
</evidence>
<gene>
    <name evidence="7" type="primary">LOC112275777</name>
    <name evidence="6" type="ORF">PHYPA_027951</name>
</gene>
<dbReference type="PRINTS" id="PR00131">
    <property type="entry name" value="GLHYDRLASE1"/>
</dbReference>
<dbReference type="Gene3D" id="3.20.20.80">
    <property type="entry name" value="Glycosidases"/>
    <property type="match status" value="1"/>
</dbReference>
<dbReference type="OrthoDB" id="65569at2759"/>
<evidence type="ECO:0000313" key="8">
    <source>
        <dbReference type="Proteomes" id="UP000006727"/>
    </source>
</evidence>
<dbReference type="OMA" id="ANSLWLY"/>
<keyword evidence="2" id="KW-0378">Hydrolase</keyword>
<evidence type="ECO:0000313" key="6">
    <source>
        <dbReference type="EMBL" id="PNR29259.1"/>
    </source>
</evidence>
<dbReference type="InterPro" id="IPR033132">
    <property type="entry name" value="GH_1_N_CS"/>
</dbReference>
<dbReference type="AlphaFoldDB" id="A0A2K1IJ12"/>
<dbReference type="STRING" id="3218.A0A2K1IJ12"/>
<dbReference type="FunFam" id="3.20.20.80:FF:000246">
    <property type="entry name" value="Predicted protein"/>
    <property type="match status" value="1"/>
</dbReference>
<dbReference type="RefSeq" id="XP_024362173.1">
    <property type="nucleotide sequence ID" value="XM_024506405.2"/>
</dbReference>
<dbReference type="Gramene" id="Pp3c23_11710V3.2">
    <property type="protein sequence ID" value="Pp3c23_11710V3.2"/>
    <property type="gene ID" value="Pp3c23_11710"/>
</dbReference>
<name>A0A2K1IJ12_PHYPA</name>
<dbReference type="EnsemblPlants" id="Pp3c23_11710V3.1">
    <property type="protein sequence ID" value="Pp3c23_11710V3.1"/>
    <property type="gene ID" value="Pp3c23_11710"/>
</dbReference>
<dbReference type="PANTHER" id="PTHR10353:SF36">
    <property type="entry name" value="LP05116P"/>
    <property type="match status" value="1"/>
</dbReference>
<reference evidence="7" key="3">
    <citation type="submission" date="2020-12" db="UniProtKB">
        <authorList>
            <consortium name="EnsemblPlants"/>
        </authorList>
    </citation>
    <scope>IDENTIFICATION</scope>
</reference>
<evidence type="ECO:0000256" key="2">
    <source>
        <dbReference type="ARBA" id="ARBA00022801"/>
    </source>
</evidence>